<dbReference type="SUPFAM" id="SSF51126">
    <property type="entry name" value="Pectin lyase-like"/>
    <property type="match status" value="1"/>
</dbReference>
<evidence type="ECO:0000256" key="2">
    <source>
        <dbReference type="ARBA" id="ARBA00008891"/>
    </source>
</evidence>
<keyword evidence="9" id="KW-1185">Reference proteome</keyword>
<sequence length="197" mass="21391">MSGKGNTPTAIHLAILLAIFLTEHVVVSDDTTPIPADASAVGGWFSANIRAFRTRKATLDPELVVAEANPQVITVRQDRTGNFKKINDAIKSIPSGNTRRVIIWIGAGEYRGKITIKRTKPFVTFYGSPNVSPNLVQRCSTEPWTAQPSLSNLTISWLLILFSRVIKALGDSVLSRGIGVDTHVSVGGLITLWNDNL</sequence>
<dbReference type="PANTHER" id="PTHR31321">
    <property type="entry name" value="ACYL-COA THIOESTER HYDROLASE YBHC-RELATED"/>
    <property type="match status" value="1"/>
</dbReference>
<dbReference type="PANTHER" id="PTHR31321:SF126">
    <property type="entry name" value="PECTINESTERASE"/>
    <property type="match status" value="1"/>
</dbReference>
<keyword evidence="4" id="KW-0378">Hydrolase</keyword>
<comment type="similarity">
    <text evidence="2">Belongs to the pectinesterase family.</text>
</comment>
<evidence type="ECO:0000256" key="3">
    <source>
        <dbReference type="ARBA" id="ARBA00013229"/>
    </source>
</evidence>
<feature type="signal peptide" evidence="6">
    <location>
        <begin position="1"/>
        <end position="28"/>
    </location>
</feature>
<evidence type="ECO:0000256" key="6">
    <source>
        <dbReference type="SAM" id="SignalP"/>
    </source>
</evidence>
<proteinExistence type="inferred from homology"/>
<protein>
    <recommendedName>
        <fullName evidence="3">pectinesterase</fullName>
        <ecNumber evidence="3">3.1.1.11</ecNumber>
    </recommendedName>
</protein>
<gene>
    <name evidence="8" type="ORF">LWI28_015387</name>
</gene>
<dbReference type="InterPro" id="IPR000070">
    <property type="entry name" value="Pectinesterase_cat"/>
</dbReference>
<accession>A0AAD5NJS6</accession>
<comment type="pathway">
    <text evidence="1">Glycan metabolism; pectin degradation; 2-dehydro-3-deoxy-D-gluconate from pectin: step 1/5.</text>
</comment>
<evidence type="ECO:0000313" key="8">
    <source>
        <dbReference type="EMBL" id="KAI9161202.1"/>
    </source>
</evidence>
<evidence type="ECO:0000256" key="4">
    <source>
        <dbReference type="ARBA" id="ARBA00022801"/>
    </source>
</evidence>
<feature type="domain" description="Pectinesterase catalytic" evidence="7">
    <location>
        <begin position="73"/>
        <end position="128"/>
    </location>
</feature>
<evidence type="ECO:0000256" key="5">
    <source>
        <dbReference type="ARBA" id="ARBA00023085"/>
    </source>
</evidence>
<name>A0AAD5NJS6_ACENE</name>
<keyword evidence="5" id="KW-0063">Aspartyl esterase</keyword>
<dbReference type="InterPro" id="IPR012334">
    <property type="entry name" value="Pectin_lyas_fold"/>
</dbReference>
<evidence type="ECO:0000256" key="1">
    <source>
        <dbReference type="ARBA" id="ARBA00005184"/>
    </source>
</evidence>
<keyword evidence="6" id="KW-0732">Signal</keyword>
<dbReference type="GO" id="GO:0042545">
    <property type="term" value="P:cell wall modification"/>
    <property type="evidence" value="ECO:0007669"/>
    <property type="project" value="InterPro"/>
</dbReference>
<organism evidence="8 9">
    <name type="scientific">Acer negundo</name>
    <name type="common">Box elder</name>
    <dbReference type="NCBI Taxonomy" id="4023"/>
    <lineage>
        <taxon>Eukaryota</taxon>
        <taxon>Viridiplantae</taxon>
        <taxon>Streptophyta</taxon>
        <taxon>Embryophyta</taxon>
        <taxon>Tracheophyta</taxon>
        <taxon>Spermatophyta</taxon>
        <taxon>Magnoliopsida</taxon>
        <taxon>eudicotyledons</taxon>
        <taxon>Gunneridae</taxon>
        <taxon>Pentapetalae</taxon>
        <taxon>rosids</taxon>
        <taxon>malvids</taxon>
        <taxon>Sapindales</taxon>
        <taxon>Sapindaceae</taxon>
        <taxon>Hippocastanoideae</taxon>
        <taxon>Acereae</taxon>
        <taxon>Acer</taxon>
    </lineage>
</organism>
<evidence type="ECO:0000259" key="7">
    <source>
        <dbReference type="Pfam" id="PF01095"/>
    </source>
</evidence>
<dbReference type="Pfam" id="PF01095">
    <property type="entry name" value="Pectinesterase"/>
    <property type="match status" value="1"/>
</dbReference>
<evidence type="ECO:0000313" key="9">
    <source>
        <dbReference type="Proteomes" id="UP001064489"/>
    </source>
</evidence>
<dbReference type="EC" id="3.1.1.11" evidence="3"/>
<dbReference type="GO" id="GO:0030599">
    <property type="term" value="F:pectinesterase activity"/>
    <property type="evidence" value="ECO:0007669"/>
    <property type="project" value="UniProtKB-EC"/>
</dbReference>
<dbReference type="InterPro" id="IPR011050">
    <property type="entry name" value="Pectin_lyase_fold/virulence"/>
</dbReference>
<reference evidence="8" key="1">
    <citation type="journal article" date="2022" name="Plant J.">
        <title>Strategies of tolerance reflected in two North American maple genomes.</title>
        <authorList>
            <person name="McEvoy S.L."/>
            <person name="Sezen U.U."/>
            <person name="Trouern-Trend A."/>
            <person name="McMahon S.M."/>
            <person name="Schaberg P.G."/>
            <person name="Yang J."/>
            <person name="Wegrzyn J.L."/>
            <person name="Swenson N.G."/>
        </authorList>
    </citation>
    <scope>NUCLEOTIDE SEQUENCE</scope>
    <source>
        <strain evidence="8">91603</strain>
    </source>
</reference>
<feature type="chain" id="PRO_5042215242" description="pectinesterase" evidence="6">
    <location>
        <begin position="29"/>
        <end position="197"/>
    </location>
</feature>
<reference evidence="8" key="2">
    <citation type="submission" date="2023-02" db="EMBL/GenBank/DDBJ databases">
        <authorList>
            <person name="Swenson N.G."/>
            <person name="Wegrzyn J.L."/>
            <person name="Mcevoy S.L."/>
        </authorList>
    </citation>
    <scope>NUCLEOTIDE SEQUENCE</scope>
    <source>
        <strain evidence="8">91603</strain>
        <tissue evidence="8">Leaf</tissue>
    </source>
</reference>
<dbReference type="GO" id="GO:0045490">
    <property type="term" value="P:pectin catabolic process"/>
    <property type="evidence" value="ECO:0007669"/>
    <property type="project" value="TreeGrafter"/>
</dbReference>
<dbReference type="EMBL" id="JAJSOW010000106">
    <property type="protein sequence ID" value="KAI9161202.1"/>
    <property type="molecule type" value="Genomic_DNA"/>
</dbReference>
<dbReference type="AlphaFoldDB" id="A0AAD5NJS6"/>
<dbReference type="Gene3D" id="2.160.20.10">
    <property type="entry name" value="Single-stranded right-handed beta-helix, Pectin lyase-like"/>
    <property type="match status" value="1"/>
</dbReference>
<dbReference type="Proteomes" id="UP001064489">
    <property type="component" value="Chromosome 2"/>
</dbReference>
<comment type="caution">
    <text evidence="8">The sequence shown here is derived from an EMBL/GenBank/DDBJ whole genome shotgun (WGS) entry which is preliminary data.</text>
</comment>